<dbReference type="KEGG" id="kak:Kalk_16295"/>
<name>A0A2K9LRW2_9GAMM</name>
<dbReference type="EMBL" id="CP022684">
    <property type="protein sequence ID" value="AUM14990.1"/>
    <property type="molecule type" value="Genomic_DNA"/>
</dbReference>
<gene>
    <name evidence="1" type="ORF">Kalk_16295</name>
</gene>
<organism evidence="1 2">
    <name type="scientific">Ketobacter alkanivorans</name>
    <dbReference type="NCBI Taxonomy" id="1917421"/>
    <lineage>
        <taxon>Bacteria</taxon>
        <taxon>Pseudomonadati</taxon>
        <taxon>Pseudomonadota</taxon>
        <taxon>Gammaproteobacteria</taxon>
        <taxon>Pseudomonadales</taxon>
        <taxon>Ketobacteraceae</taxon>
        <taxon>Ketobacter</taxon>
    </lineage>
</organism>
<reference evidence="2" key="1">
    <citation type="submission" date="2017-08" db="EMBL/GenBank/DDBJ databases">
        <title>Direct submision.</title>
        <authorList>
            <person name="Kim S.-J."/>
            <person name="Rhee S.-K."/>
        </authorList>
    </citation>
    <scope>NUCLEOTIDE SEQUENCE [LARGE SCALE GENOMIC DNA]</scope>
    <source>
        <strain evidence="2">GI5</strain>
    </source>
</reference>
<dbReference type="AlphaFoldDB" id="A0A2K9LRW2"/>
<accession>A0A2K9LRW2</accession>
<protein>
    <recommendedName>
        <fullName evidence="3">DUF1585 domain-containing protein</fullName>
    </recommendedName>
</protein>
<evidence type="ECO:0000313" key="2">
    <source>
        <dbReference type="Proteomes" id="UP000235116"/>
    </source>
</evidence>
<keyword evidence="2" id="KW-1185">Reference proteome</keyword>
<dbReference type="Proteomes" id="UP000235116">
    <property type="component" value="Chromosome"/>
</dbReference>
<evidence type="ECO:0008006" key="3">
    <source>
        <dbReference type="Google" id="ProtNLM"/>
    </source>
</evidence>
<dbReference type="OrthoDB" id="5753229at2"/>
<sequence>MAMTATLAEAGAREQAKRMYDRIAGVPATDAELDAMLAIMDANDDNITDSDADAKAAAELALDSSGFYNVTLKNMVTPWTNEEQTMFADLNDFTATVIGLVRDGDDYRKVLYDDVIYVGASGSLAAYSNGSNQHYVDLEASGADMGDTNVLERRSQSSVTGLQSSATAGVLTTRAAAKAFFVAGTNRAMFRFTLMNFMCRDLEQVQDTTRTPDRIRQDVSRSPGGDSRIFLNRCIGCHAGMDPLAQAFAYYEWSGEEGTEDGQLIYTANQVQAKYHINADNFRYGYSTPNDQWDNYWREGPNSALGWDSGLPGSGSGAKSMGMELAHSDAFAECQVKKVFQTVCLHEPTTSADHSQVSSMVTNFEASNYNMQTVFTDAAVYCRGD</sequence>
<proteinExistence type="predicted"/>
<evidence type="ECO:0000313" key="1">
    <source>
        <dbReference type="EMBL" id="AUM14990.1"/>
    </source>
</evidence>